<reference evidence="5" key="1">
    <citation type="submission" date="2017-06" db="EMBL/GenBank/DDBJ databases">
        <authorList>
            <person name="Rodrigo-Torres L."/>
            <person name="Arahal R. D."/>
            <person name="Lucena T."/>
        </authorList>
    </citation>
    <scope>NUCLEOTIDE SEQUENCE [LARGE SCALE GENOMIC DNA]</scope>
    <source>
        <strain evidence="5">type strain: CECT 9192</strain>
    </source>
</reference>
<dbReference type="AlphaFoldDB" id="A0A1Y6KW23"/>
<dbReference type="PANTHER" id="PTHR43420">
    <property type="entry name" value="ACETYLTRANSFERASE"/>
    <property type="match status" value="1"/>
</dbReference>
<name>A0A1Y6KW23_9GAMM</name>
<dbReference type="CDD" id="cd04301">
    <property type="entry name" value="NAT_SF"/>
    <property type="match status" value="1"/>
</dbReference>
<evidence type="ECO:0000256" key="1">
    <source>
        <dbReference type="ARBA" id="ARBA00022679"/>
    </source>
</evidence>
<gene>
    <name evidence="4" type="primary">bltD</name>
    <name evidence="4" type="ORF">PAQU9191_00769</name>
</gene>
<keyword evidence="5" id="KW-1185">Reference proteome</keyword>
<dbReference type="EC" id="2.3.1.57" evidence="4"/>
<dbReference type="SUPFAM" id="SSF55729">
    <property type="entry name" value="Acyl-CoA N-acyltransferases (Nat)"/>
    <property type="match status" value="1"/>
</dbReference>
<dbReference type="Proteomes" id="UP000196485">
    <property type="component" value="Unassembled WGS sequence"/>
</dbReference>
<dbReference type="Gene3D" id="3.40.630.30">
    <property type="match status" value="1"/>
</dbReference>
<dbReference type="PROSITE" id="PS51186">
    <property type="entry name" value="GNAT"/>
    <property type="match status" value="1"/>
</dbReference>
<keyword evidence="1 4" id="KW-0808">Transferase</keyword>
<feature type="domain" description="N-acetyltransferase" evidence="3">
    <location>
        <begin position="5"/>
        <end position="150"/>
    </location>
</feature>
<dbReference type="InterPro" id="IPR000182">
    <property type="entry name" value="GNAT_dom"/>
</dbReference>
<dbReference type="InterPro" id="IPR016181">
    <property type="entry name" value="Acyl_CoA_acyltransferase"/>
</dbReference>
<protein>
    <submittedName>
        <fullName evidence="4">Spermine/spermidine acetyltransferase</fullName>
        <ecNumber evidence="4">2.3.1.57</ecNumber>
    </submittedName>
</protein>
<evidence type="ECO:0000256" key="2">
    <source>
        <dbReference type="ARBA" id="ARBA00023315"/>
    </source>
</evidence>
<evidence type="ECO:0000313" key="5">
    <source>
        <dbReference type="Proteomes" id="UP000196485"/>
    </source>
</evidence>
<evidence type="ECO:0000259" key="3">
    <source>
        <dbReference type="PROSITE" id="PS51186"/>
    </source>
</evidence>
<sequence>MDQIITLDVAKKEDVQAVYQLEKRLFGDHCYPDFFIRQAYDCWPAGLFVARKFGEVVGYVLCAPQFTNEASVASEGWILALAVDSSVQGQGVGRQLMQAAMERLSGCEKLWLTVHPNNYAKKLYQQLGFIEVEQENDYFGLDQPRVKMLYVAG</sequence>
<organism evidence="4 5">
    <name type="scientific">Photobacterium aquimaris</name>
    <dbReference type="NCBI Taxonomy" id="512643"/>
    <lineage>
        <taxon>Bacteria</taxon>
        <taxon>Pseudomonadati</taxon>
        <taxon>Pseudomonadota</taxon>
        <taxon>Gammaproteobacteria</taxon>
        <taxon>Vibrionales</taxon>
        <taxon>Vibrionaceae</taxon>
        <taxon>Photobacterium</taxon>
    </lineage>
</organism>
<dbReference type="EMBL" id="FYAH01000001">
    <property type="protein sequence ID" value="SMY15546.1"/>
    <property type="molecule type" value="Genomic_DNA"/>
</dbReference>
<dbReference type="RefSeq" id="WP_235011103.1">
    <property type="nucleotide sequence ID" value="NZ_FYAH01000001.1"/>
</dbReference>
<dbReference type="PANTHER" id="PTHR43420:SF12">
    <property type="entry name" value="N-ACETYLTRANSFERASE DOMAIN-CONTAINING PROTEIN"/>
    <property type="match status" value="1"/>
</dbReference>
<keyword evidence="2 4" id="KW-0012">Acyltransferase</keyword>
<evidence type="ECO:0000313" key="4">
    <source>
        <dbReference type="EMBL" id="SMY15546.1"/>
    </source>
</evidence>
<dbReference type="InterPro" id="IPR050680">
    <property type="entry name" value="YpeA/RimI_acetyltransf"/>
</dbReference>
<proteinExistence type="predicted"/>
<dbReference type="Pfam" id="PF00583">
    <property type="entry name" value="Acetyltransf_1"/>
    <property type="match status" value="1"/>
</dbReference>
<dbReference type="GO" id="GO:0004145">
    <property type="term" value="F:diamine N-acetyltransferase activity"/>
    <property type="evidence" value="ECO:0007669"/>
    <property type="project" value="UniProtKB-EC"/>
</dbReference>
<accession>A0A1Y6KW23</accession>